<evidence type="ECO:0000256" key="5">
    <source>
        <dbReference type="PROSITE-ProRule" id="PRU01240"/>
    </source>
</evidence>
<proteinExistence type="inferred from homology"/>
<gene>
    <name evidence="7" type="ORF">NG799_15845</name>
</gene>
<dbReference type="RefSeq" id="WP_368007375.1">
    <property type="nucleotide sequence ID" value="NZ_JAMXFF010000023.1"/>
</dbReference>
<dbReference type="InterPro" id="IPR000209">
    <property type="entry name" value="Peptidase_S8/S53_dom"/>
</dbReference>
<dbReference type="EMBL" id="JAMXFF010000023">
    <property type="protein sequence ID" value="MCT7967814.1"/>
    <property type="molecule type" value="Genomic_DNA"/>
</dbReference>
<sequence>MSNYGETALPLRKTGISGAAICIGHLDTGVCLSSNLGLRDFVEEFRFFDEDGRLVSTTPTDTGTHGTQTAAIIHQIAPDAKLFAAAVIDEGHIYTRILAGLEWLLNQPIQVLAMAIGVPIQSLLFERMLEKLVAKDILIVVPSGNSGTGVIFTPAWSPHVLTVGAVDANNQPAPYSSSINAKDGDCIKPEILAPGEIEQQKGTSMASSYVAGVAALLRQQFPKLTAMEIREKLIACCNPVSKEYEYKVKFGVIDMNKVMTLFDTNAKSENA</sequence>
<organism evidence="7 8">
    <name type="scientific">Laspinema palackyanum D2a</name>
    <dbReference type="NCBI Taxonomy" id="2953684"/>
    <lineage>
        <taxon>Bacteria</taxon>
        <taxon>Bacillati</taxon>
        <taxon>Cyanobacteriota</taxon>
        <taxon>Cyanophyceae</taxon>
        <taxon>Oscillatoriophycideae</taxon>
        <taxon>Oscillatoriales</taxon>
        <taxon>Laspinemataceae</taxon>
        <taxon>Laspinema</taxon>
        <taxon>Laspinema palackyanum</taxon>
    </lineage>
</organism>
<evidence type="ECO:0000256" key="4">
    <source>
        <dbReference type="ARBA" id="ARBA00022825"/>
    </source>
</evidence>
<dbReference type="InterPro" id="IPR036852">
    <property type="entry name" value="Peptidase_S8/S53_dom_sf"/>
</dbReference>
<evidence type="ECO:0000256" key="2">
    <source>
        <dbReference type="ARBA" id="ARBA00022670"/>
    </source>
</evidence>
<dbReference type="PANTHER" id="PTHR43806">
    <property type="entry name" value="PEPTIDASE S8"/>
    <property type="match status" value="1"/>
</dbReference>
<name>A0ABT2MST9_9CYAN</name>
<evidence type="ECO:0000256" key="1">
    <source>
        <dbReference type="ARBA" id="ARBA00011073"/>
    </source>
</evidence>
<dbReference type="Proteomes" id="UP001525890">
    <property type="component" value="Unassembled WGS sequence"/>
</dbReference>
<dbReference type="Gene3D" id="3.40.50.200">
    <property type="entry name" value="Peptidase S8/S53 domain"/>
    <property type="match status" value="1"/>
</dbReference>
<keyword evidence="2 5" id="KW-0645">Protease</keyword>
<keyword evidence="8" id="KW-1185">Reference proteome</keyword>
<feature type="active site" description="Charge relay system" evidence="5">
    <location>
        <position position="65"/>
    </location>
</feature>
<feature type="domain" description="Peptidase S8/S53" evidence="6">
    <location>
        <begin position="19"/>
        <end position="234"/>
    </location>
</feature>
<evidence type="ECO:0000259" key="6">
    <source>
        <dbReference type="Pfam" id="PF00082"/>
    </source>
</evidence>
<dbReference type="SUPFAM" id="SSF52743">
    <property type="entry name" value="Subtilisin-like"/>
    <property type="match status" value="1"/>
</dbReference>
<dbReference type="PRINTS" id="PR00723">
    <property type="entry name" value="SUBTILISIN"/>
</dbReference>
<keyword evidence="4 5" id="KW-0720">Serine protease</keyword>
<evidence type="ECO:0000313" key="8">
    <source>
        <dbReference type="Proteomes" id="UP001525890"/>
    </source>
</evidence>
<comment type="caution">
    <text evidence="7">The sequence shown here is derived from an EMBL/GenBank/DDBJ whole genome shotgun (WGS) entry which is preliminary data.</text>
</comment>
<dbReference type="PROSITE" id="PS51892">
    <property type="entry name" value="SUBTILASE"/>
    <property type="match status" value="1"/>
</dbReference>
<dbReference type="InterPro" id="IPR015500">
    <property type="entry name" value="Peptidase_S8_subtilisin-rel"/>
</dbReference>
<evidence type="ECO:0000313" key="7">
    <source>
        <dbReference type="EMBL" id="MCT7967814.1"/>
    </source>
</evidence>
<reference evidence="7 8" key="1">
    <citation type="journal article" date="2022" name="Front. Microbiol.">
        <title>High genomic differentiation and limited gene flow indicate recent cryptic speciation within the genus Laspinema (cyanobacteria).</title>
        <authorList>
            <person name="Stanojkovic A."/>
            <person name="Skoupy S."/>
            <person name="Skaloud P."/>
            <person name="Dvorak P."/>
        </authorList>
    </citation>
    <scope>NUCLEOTIDE SEQUENCE [LARGE SCALE GENOMIC DNA]</scope>
    <source>
        <strain evidence="7 8">D2a</strain>
    </source>
</reference>
<dbReference type="PANTHER" id="PTHR43806:SF11">
    <property type="entry name" value="CEREVISIN-RELATED"/>
    <property type="match status" value="1"/>
</dbReference>
<evidence type="ECO:0000256" key="3">
    <source>
        <dbReference type="ARBA" id="ARBA00022801"/>
    </source>
</evidence>
<comment type="similarity">
    <text evidence="1 5">Belongs to the peptidase S8 family.</text>
</comment>
<dbReference type="Pfam" id="PF00082">
    <property type="entry name" value="Peptidase_S8"/>
    <property type="match status" value="1"/>
</dbReference>
<feature type="active site" description="Charge relay system" evidence="5">
    <location>
        <position position="27"/>
    </location>
</feature>
<keyword evidence="3 5" id="KW-0378">Hydrolase</keyword>
<feature type="active site" description="Charge relay system" evidence="5">
    <location>
        <position position="204"/>
    </location>
</feature>
<protein>
    <submittedName>
        <fullName evidence="7">S8 family serine peptidase</fullName>
    </submittedName>
</protein>
<dbReference type="InterPro" id="IPR050131">
    <property type="entry name" value="Peptidase_S8_subtilisin-like"/>
</dbReference>
<accession>A0ABT2MST9</accession>